<proteinExistence type="predicted"/>
<organism evidence="1 2">
    <name type="scientific">Paenibacillus vulneris</name>
    <dbReference type="NCBI Taxonomy" id="1133364"/>
    <lineage>
        <taxon>Bacteria</taxon>
        <taxon>Bacillati</taxon>
        <taxon>Bacillota</taxon>
        <taxon>Bacilli</taxon>
        <taxon>Bacillales</taxon>
        <taxon>Paenibacillaceae</taxon>
        <taxon>Paenibacillus</taxon>
    </lineage>
</organism>
<sequence>MEQYSTLIGVILEKLEQTYKDLKFNYNGMDSVLNQHSEEERSNTPELLTLAELRDVYGELIQRLEERMPGIKD</sequence>
<comment type="caution">
    <text evidence="1">The sequence shown here is derived from an EMBL/GenBank/DDBJ whole genome shotgun (WGS) entry which is preliminary data.</text>
</comment>
<keyword evidence="2" id="KW-1185">Reference proteome</keyword>
<gene>
    <name evidence="1" type="ORF">ACFQ4B_19385</name>
</gene>
<evidence type="ECO:0000313" key="1">
    <source>
        <dbReference type="EMBL" id="MFD1222289.1"/>
    </source>
</evidence>
<dbReference type="Proteomes" id="UP001597180">
    <property type="component" value="Unassembled WGS sequence"/>
</dbReference>
<dbReference type="EMBL" id="JBHTLU010000023">
    <property type="protein sequence ID" value="MFD1222289.1"/>
    <property type="molecule type" value="Genomic_DNA"/>
</dbReference>
<reference evidence="2" key="1">
    <citation type="journal article" date="2019" name="Int. J. Syst. Evol. Microbiol.">
        <title>The Global Catalogue of Microorganisms (GCM) 10K type strain sequencing project: providing services to taxonomists for standard genome sequencing and annotation.</title>
        <authorList>
            <consortium name="The Broad Institute Genomics Platform"/>
            <consortium name="The Broad Institute Genome Sequencing Center for Infectious Disease"/>
            <person name="Wu L."/>
            <person name="Ma J."/>
        </authorList>
    </citation>
    <scope>NUCLEOTIDE SEQUENCE [LARGE SCALE GENOMIC DNA]</scope>
    <source>
        <strain evidence="2">CCUG 53270</strain>
    </source>
</reference>
<name>A0ABW3US67_9BACL</name>
<evidence type="ECO:0000313" key="2">
    <source>
        <dbReference type="Proteomes" id="UP001597180"/>
    </source>
</evidence>
<accession>A0ABW3US67</accession>
<dbReference type="RefSeq" id="WP_079910179.1">
    <property type="nucleotide sequence ID" value="NZ_BAABJG010000018.1"/>
</dbReference>
<protein>
    <submittedName>
        <fullName evidence="1">Uncharacterized protein</fullName>
    </submittedName>
</protein>